<dbReference type="InterPro" id="IPR050266">
    <property type="entry name" value="AB_hydrolase_sf"/>
</dbReference>
<gene>
    <name evidence="2" type="ORF">IBL25_24700</name>
</gene>
<comment type="caution">
    <text evidence="2">The sequence shown here is derived from an EMBL/GenBank/DDBJ whole genome shotgun (WGS) entry which is preliminary data.</text>
</comment>
<dbReference type="RefSeq" id="WP_187781116.1">
    <property type="nucleotide sequence ID" value="NZ_JACTUZ010000241.1"/>
</dbReference>
<dbReference type="InterPro" id="IPR029058">
    <property type="entry name" value="AB_hydrolase_fold"/>
</dbReference>
<dbReference type="Proteomes" id="UP000603940">
    <property type="component" value="Unassembled WGS sequence"/>
</dbReference>
<keyword evidence="3" id="KW-1185">Reference proteome</keyword>
<dbReference type="Gene3D" id="3.40.50.1820">
    <property type="entry name" value="alpha/beta hydrolase"/>
    <property type="match status" value="1"/>
</dbReference>
<evidence type="ECO:0000313" key="2">
    <source>
        <dbReference type="EMBL" id="MBC9180151.1"/>
    </source>
</evidence>
<dbReference type="PANTHER" id="PTHR43798:SF29">
    <property type="entry name" value="AB HYDROLASE-1 DOMAIN-CONTAINING PROTEIN"/>
    <property type="match status" value="1"/>
</dbReference>
<proteinExistence type="predicted"/>
<organism evidence="2 3">
    <name type="scientific">Pseudoroseomonas ludipueritiae</name>
    <dbReference type="NCBI Taxonomy" id="198093"/>
    <lineage>
        <taxon>Bacteria</taxon>
        <taxon>Pseudomonadati</taxon>
        <taxon>Pseudomonadota</taxon>
        <taxon>Alphaproteobacteria</taxon>
        <taxon>Acetobacterales</taxon>
        <taxon>Acetobacteraceae</taxon>
        <taxon>Pseudoroseomonas</taxon>
    </lineage>
</organism>
<reference evidence="2 3" key="1">
    <citation type="journal article" date="2009" name="Int. J. Syst. Evol. Microbiol.">
        <title>Transfer of Teichococcus ludipueritiae and Muricoccus roseus to the genus Roseomonas, as Roseomonas ludipueritiae comb. nov. and Roseomonas rosea comb. nov., respectively, and emended description of the genus Roseomonas.</title>
        <authorList>
            <person name="Sanchez-Porro C."/>
            <person name="Gallego V."/>
            <person name="Busse H.J."/>
            <person name="Kampfer P."/>
            <person name="Ventosa A."/>
        </authorList>
    </citation>
    <scope>NUCLEOTIDE SEQUENCE [LARGE SCALE GENOMIC DNA]</scope>
    <source>
        <strain evidence="2 3">DSM 14915</strain>
    </source>
</reference>
<dbReference type="SUPFAM" id="SSF53474">
    <property type="entry name" value="alpha/beta-Hydrolases"/>
    <property type="match status" value="1"/>
</dbReference>
<name>A0ABR7REJ5_9PROT</name>
<dbReference type="PANTHER" id="PTHR43798">
    <property type="entry name" value="MONOACYLGLYCEROL LIPASE"/>
    <property type="match status" value="1"/>
</dbReference>
<dbReference type="PRINTS" id="PR00111">
    <property type="entry name" value="ABHYDROLASE"/>
</dbReference>
<protein>
    <submittedName>
        <fullName evidence="2">Alpha/beta fold hydrolase</fullName>
    </submittedName>
</protein>
<dbReference type="InterPro" id="IPR000073">
    <property type="entry name" value="AB_hydrolase_1"/>
</dbReference>
<evidence type="ECO:0000259" key="1">
    <source>
        <dbReference type="Pfam" id="PF00561"/>
    </source>
</evidence>
<dbReference type="Pfam" id="PF00561">
    <property type="entry name" value="Abhydrolase_1"/>
    <property type="match status" value="1"/>
</dbReference>
<keyword evidence="2" id="KW-0378">Hydrolase</keyword>
<evidence type="ECO:0000313" key="3">
    <source>
        <dbReference type="Proteomes" id="UP000603940"/>
    </source>
</evidence>
<dbReference type="GO" id="GO:0016787">
    <property type="term" value="F:hydrolase activity"/>
    <property type="evidence" value="ECO:0007669"/>
    <property type="project" value="UniProtKB-KW"/>
</dbReference>
<sequence length="289" mass="31503">MGAHRAGRSRAIRAALHPASAPLCAGSRFLARFSGHLPGFLARLTAWNRPARGKPPPMPLHSLLLLPGLLCDERLWRDQIAGLRDIATCQVADTTQDASLGEMALRALAVAPPRFALAGLSMGGYLALEIMRRAPERVTRLALMDTGARPDTEEQSRRRRGLMSLTRSGQFKGVTPRLLPSLLHPAHLDGPLGFEVRDMAERIGREAFLRQQQAILQRPDSRPMLPGIAVPTLVVVGEQDQLTPPELSEEMAAAIPGARLERVPQAGHLPPMEQPQAITGLMREWLQGA</sequence>
<feature type="domain" description="AB hydrolase-1" evidence="1">
    <location>
        <begin position="113"/>
        <end position="274"/>
    </location>
</feature>
<accession>A0ABR7REJ5</accession>
<dbReference type="EMBL" id="JACTUZ010000241">
    <property type="protein sequence ID" value="MBC9180151.1"/>
    <property type="molecule type" value="Genomic_DNA"/>
</dbReference>